<evidence type="ECO:0000256" key="7">
    <source>
        <dbReference type="ARBA" id="ARBA00022989"/>
    </source>
</evidence>
<dbReference type="InterPro" id="IPR005864">
    <property type="entry name" value="ATP_synth_F0_bsu_bac"/>
</dbReference>
<evidence type="ECO:0000256" key="6">
    <source>
        <dbReference type="ARBA" id="ARBA00022781"/>
    </source>
</evidence>
<dbReference type="RefSeq" id="WP_262095706.1">
    <property type="nucleotide sequence ID" value="NZ_JAOEGN010000003.1"/>
</dbReference>
<evidence type="ECO:0000256" key="12">
    <source>
        <dbReference type="ARBA" id="ARBA00037847"/>
    </source>
</evidence>
<comment type="subcellular location">
    <subcellularLocation>
        <location evidence="13">Cell membrane</location>
        <topology evidence="13">Single-pass membrane protein</topology>
    </subcellularLocation>
    <subcellularLocation>
        <location evidence="12">Endomembrane system</location>
        <topology evidence="12">Single-pass membrane protein</topology>
    </subcellularLocation>
</comment>
<evidence type="ECO:0000256" key="13">
    <source>
        <dbReference type="HAMAP-Rule" id="MF_01398"/>
    </source>
</evidence>
<keyword evidence="9 13" id="KW-0472">Membrane</keyword>
<evidence type="ECO:0000256" key="9">
    <source>
        <dbReference type="ARBA" id="ARBA00023136"/>
    </source>
</evidence>
<evidence type="ECO:0000256" key="3">
    <source>
        <dbReference type="ARBA" id="ARBA00022475"/>
    </source>
</evidence>
<dbReference type="InterPro" id="IPR050059">
    <property type="entry name" value="ATP_synthase_B_chain"/>
</dbReference>
<organism evidence="15 16">
    <name type="scientific">Paracholeplasma vituli</name>
    <dbReference type="NCBI Taxonomy" id="69473"/>
    <lineage>
        <taxon>Bacteria</taxon>
        <taxon>Bacillati</taxon>
        <taxon>Mycoplasmatota</taxon>
        <taxon>Mollicutes</taxon>
        <taxon>Acholeplasmatales</taxon>
        <taxon>Acholeplasmataceae</taxon>
        <taxon>Paracholeplasma</taxon>
    </lineage>
</organism>
<dbReference type="CDD" id="cd06503">
    <property type="entry name" value="ATP-synt_Fo_b"/>
    <property type="match status" value="1"/>
</dbReference>
<comment type="similarity">
    <text evidence="1 13 14">Belongs to the ATPase B chain family.</text>
</comment>
<evidence type="ECO:0000256" key="5">
    <source>
        <dbReference type="ARBA" id="ARBA00022692"/>
    </source>
</evidence>
<keyword evidence="10 13" id="KW-0066">ATP synthesis</keyword>
<dbReference type="Proteomes" id="UP001209076">
    <property type="component" value="Unassembled WGS sequence"/>
</dbReference>
<dbReference type="PANTHER" id="PTHR33445">
    <property type="entry name" value="ATP SYNTHASE SUBUNIT B', CHLOROPLASTIC"/>
    <property type="match status" value="1"/>
</dbReference>
<evidence type="ECO:0000256" key="11">
    <source>
        <dbReference type="ARBA" id="ARBA00025198"/>
    </source>
</evidence>
<dbReference type="EMBL" id="JAOEGN010000003">
    <property type="protein sequence ID" value="MCU0104470.1"/>
    <property type="molecule type" value="Genomic_DNA"/>
</dbReference>
<reference evidence="16" key="1">
    <citation type="submission" date="2023-07" db="EMBL/GenBank/DDBJ databases">
        <title>Novel Mycoplasma species identified in domestic and wild animals.</title>
        <authorList>
            <person name="Volokhov D.V."/>
            <person name="Furtak V.A."/>
            <person name="Zagorodnyaya T.A."/>
        </authorList>
    </citation>
    <scope>NUCLEOTIDE SEQUENCE [LARGE SCALE GENOMIC DNA]</scope>
    <source>
        <strain evidence="16">92-19</strain>
    </source>
</reference>
<comment type="function">
    <text evidence="11 13">F(1)F(0) ATP synthase produces ATP from ADP in the presence of a proton or sodium gradient. F-type ATPases consist of two structural domains, F(1) containing the extramembraneous catalytic core and F(0) containing the membrane proton channel, linked together by a central stalk and a peripheral stalk. During catalysis, ATP synthesis in the catalytic domain of F(1) is coupled via a rotary mechanism of the central stalk subunits to proton translocation.</text>
</comment>
<accession>A0ABT2PU43</accession>
<sequence>MLADTLKAFVEESLGLLFGTGLEDILIQLGGTVLLFLVIRKFFWKNVTDFLEKRRVYMDEELFKAEAMKLEAAEIKANTEEAYKTLRNSVTKTIEDAKLRAQKEETVILSHAKAEAQRLKLEAEKEIELEVLKAQDQMKKEIVTVATVLAEKIIQKELDEKKYASLVEEATKEVKQS</sequence>
<keyword evidence="5 13" id="KW-0812">Transmembrane</keyword>
<keyword evidence="8 13" id="KW-0406">Ion transport</keyword>
<dbReference type="PANTHER" id="PTHR33445:SF1">
    <property type="entry name" value="ATP SYNTHASE SUBUNIT B"/>
    <property type="match status" value="1"/>
</dbReference>
<protein>
    <recommendedName>
        <fullName evidence="13">ATP synthase subunit b</fullName>
    </recommendedName>
    <alternativeName>
        <fullName evidence="13">ATP synthase F(0) sector subunit b</fullName>
    </alternativeName>
    <alternativeName>
        <fullName evidence="13">ATPase subunit I</fullName>
    </alternativeName>
    <alternativeName>
        <fullName evidence="13">F-type ATPase subunit b</fullName>
        <shortName evidence="13">F-ATPase subunit b</shortName>
    </alternativeName>
</protein>
<dbReference type="Pfam" id="PF00430">
    <property type="entry name" value="ATP-synt_B"/>
    <property type="match status" value="1"/>
</dbReference>
<comment type="caution">
    <text evidence="15">The sequence shown here is derived from an EMBL/GenBank/DDBJ whole genome shotgun (WGS) entry which is preliminary data.</text>
</comment>
<dbReference type="NCBIfam" id="TIGR01144">
    <property type="entry name" value="ATP_synt_b"/>
    <property type="match status" value="1"/>
</dbReference>
<evidence type="ECO:0000313" key="15">
    <source>
        <dbReference type="EMBL" id="MCU0104470.1"/>
    </source>
</evidence>
<evidence type="ECO:0000256" key="10">
    <source>
        <dbReference type="ARBA" id="ARBA00023310"/>
    </source>
</evidence>
<evidence type="ECO:0000313" key="16">
    <source>
        <dbReference type="Proteomes" id="UP001209076"/>
    </source>
</evidence>
<name>A0ABT2PU43_9MOLU</name>
<keyword evidence="4 13" id="KW-0138">CF(0)</keyword>
<keyword evidence="7 13" id="KW-1133">Transmembrane helix</keyword>
<evidence type="ECO:0000256" key="4">
    <source>
        <dbReference type="ARBA" id="ARBA00022547"/>
    </source>
</evidence>
<keyword evidence="2 13" id="KW-0813">Transport</keyword>
<proteinExistence type="inferred from homology"/>
<dbReference type="HAMAP" id="MF_01398">
    <property type="entry name" value="ATP_synth_b_bprime"/>
    <property type="match status" value="1"/>
</dbReference>
<feature type="transmembrane region" description="Helical" evidence="13">
    <location>
        <begin position="25"/>
        <end position="44"/>
    </location>
</feature>
<keyword evidence="6 13" id="KW-0375">Hydrogen ion transport</keyword>
<comment type="subunit">
    <text evidence="13">F-type ATPases have 2 components, F(1) - the catalytic core - and F(0) - the membrane proton channel. F(1) has five subunits: alpha(3), beta(3), gamma(1), delta(1), epsilon(1). F(0) has three main subunits: a(1), b(2) and c(10-14). The alpha and beta chains form an alternating ring which encloses part of the gamma chain. F(1) is attached to F(0) by a central stalk formed by the gamma and epsilon chains, while a peripheral stalk is formed by the delta and b chains.</text>
</comment>
<evidence type="ECO:0000256" key="1">
    <source>
        <dbReference type="ARBA" id="ARBA00005513"/>
    </source>
</evidence>
<keyword evidence="16" id="KW-1185">Reference proteome</keyword>
<keyword evidence="3 13" id="KW-1003">Cell membrane</keyword>
<gene>
    <name evidence="13 15" type="primary">atpF</name>
    <name evidence="15" type="ORF">N7603_02220</name>
</gene>
<evidence type="ECO:0000256" key="2">
    <source>
        <dbReference type="ARBA" id="ARBA00022448"/>
    </source>
</evidence>
<evidence type="ECO:0000256" key="8">
    <source>
        <dbReference type="ARBA" id="ARBA00023065"/>
    </source>
</evidence>
<evidence type="ECO:0000256" key="14">
    <source>
        <dbReference type="RuleBase" id="RU003848"/>
    </source>
</evidence>
<dbReference type="InterPro" id="IPR002146">
    <property type="entry name" value="ATP_synth_b/b'su_bac/chlpt"/>
</dbReference>
<comment type="function">
    <text evidence="13">Component of the F(0) channel, it forms part of the peripheral stalk, linking F(1) to F(0).</text>
</comment>